<keyword evidence="2" id="KW-0378">Hydrolase</keyword>
<dbReference type="Gene3D" id="3.40.50.1820">
    <property type="entry name" value="alpha/beta hydrolase"/>
    <property type="match status" value="1"/>
</dbReference>
<dbReference type="Pfam" id="PF00561">
    <property type="entry name" value="Abhydrolase_1"/>
    <property type="match status" value="1"/>
</dbReference>
<proteinExistence type="predicted"/>
<feature type="domain" description="AB hydrolase-1" evidence="1">
    <location>
        <begin position="287"/>
        <end position="501"/>
    </location>
</feature>
<keyword evidence="3" id="KW-1185">Reference proteome</keyword>
<evidence type="ECO:0000259" key="1">
    <source>
        <dbReference type="Pfam" id="PF00561"/>
    </source>
</evidence>
<dbReference type="InterPro" id="IPR000073">
    <property type="entry name" value="AB_hydrolase_1"/>
</dbReference>
<dbReference type="GO" id="GO:0016787">
    <property type="term" value="F:hydrolase activity"/>
    <property type="evidence" value="ECO:0007669"/>
    <property type="project" value="UniProtKB-KW"/>
</dbReference>
<dbReference type="InterPro" id="IPR036388">
    <property type="entry name" value="WH-like_DNA-bd_sf"/>
</dbReference>
<dbReference type="EMBL" id="JACASI010000015">
    <property type="protein sequence ID" value="MCQ3829119.1"/>
    <property type="molecule type" value="Genomic_DNA"/>
</dbReference>
<organism evidence="2 3">
    <name type="scientific">Microbulbifer elongatus</name>
    <dbReference type="NCBI Taxonomy" id="86173"/>
    <lineage>
        <taxon>Bacteria</taxon>
        <taxon>Pseudomonadati</taxon>
        <taxon>Pseudomonadota</taxon>
        <taxon>Gammaproteobacteria</taxon>
        <taxon>Cellvibrionales</taxon>
        <taxon>Microbulbiferaceae</taxon>
        <taxon>Microbulbifer</taxon>
    </lineage>
</organism>
<dbReference type="PANTHER" id="PTHR43433">
    <property type="entry name" value="HYDROLASE, ALPHA/BETA FOLD FAMILY PROTEIN"/>
    <property type="match status" value="1"/>
</dbReference>
<protein>
    <submittedName>
        <fullName evidence="2">Alpha/beta fold hydrolase</fullName>
    </submittedName>
</protein>
<dbReference type="InterPro" id="IPR050471">
    <property type="entry name" value="AB_hydrolase"/>
</dbReference>
<evidence type="ECO:0000313" key="3">
    <source>
        <dbReference type="Proteomes" id="UP001205566"/>
    </source>
</evidence>
<dbReference type="PRINTS" id="PR00111">
    <property type="entry name" value="ABHYDROLASE"/>
</dbReference>
<dbReference type="Proteomes" id="UP001205566">
    <property type="component" value="Unassembled WGS sequence"/>
</dbReference>
<dbReference type="SUPFAM" id="SSF53474">
    <property type="entry name" value="alpha/beta-Hydrolases"/>
    <property type="match status" value="1"/>
</dbReference>
<evidence type="ECO:0000313" key="2">
    <source>
        <dbReference type="EMBL" id="MCQ3829119.1"/>
    </source>
</evidence>
<dbReference type="InterPro" id="IPR029058">
    <property type="entry name" value="AB_hydrolase_fold"/>
</dbReference>
<gene>
    <name evidence="2" type="ORF">HXX02_06655</name>
</gene>
<comment type="caution">
    <text evidence="2">The sequence shown here is derived from an EMBL/GenBank/DDBJ whole genome shotgun (WGS) entry which is preliminary data.</text>
</comment>
<dbReference type="PANTHER" id="PTHR43433:SF8">
    <property type="entry name" value="BIFUNCTIONAL LIPASE_ADENYLATE CYCLASE LIPJ"/>
    <property type="match status" value="1"/>
</dbReference>
<sequence>MGGLALSRDGVEVKLPASKRTRALLAYLAITARPHRRDSLCEAFWESPNDPRGSLRWSLSKLRPVVNSPGVERLRADRERVALDASDIAIDTQLLAKELRRPSLSVSRLGEIASCLNAPFLEGLELPEQDIYQRWLNGERREQERCLTRACARLAKHPDHALDEQLLWTRRWQELAPLCPDAATALVTLLDRLGLTAELARTGEELAHRFRRAAISWSVADRVQAATGSTPEAADLTGRQLLARQKIHFCRASDGVRIAYASVGEGPTIIKAANWLTHLEHDWEAPVWSPLFRDLAADHRFIRYDERGNGLSDWNVDEISFDSFVADLETVVDACGEQRFSLLGISQGAAVSIEYAVRYPERVRHLILFGGYAAGWRIGASDALTREREAVMTLTATGWGQDNPAYRQIFSSTFLPSANSQELAWFNEFQRRTTSPENAVRFLSVFSDIDVRARLAQVRVPTLVLHSLGDQRIPVEVGRNLAASIPNAEFVGLDSDGHLLLGREAASRDFLRAVREFIARH</sequence>
<accession>A0ABT1NYZ8</accession>
<name>A0ABT1NYZ8_9GAMM</name>
<dbReference type="Gene3D" id="1.10.10.10">
    <property type="entry name" value="Winged helix-like DNA-binding domain superfamily/Winged helix DNA-binding domain"/>
    <property type="match status" value="1"/>
</dbReference>
<reference evidence="2" key="1">
    <citation type="thesis" date="2020" institute="Technische Universitat Dresden" country="Dresden, Germany">
        <title>The Agarolytic System of Microbulbifer elongatus PORT2, Isolated from Batu Karas, Pangandaran West Java Indonesia.</title>
        <authorList>
            <person name="Anggraeni S.R."/>
        </authorList>
    </citation>
    <scope>NUCLEOTIDE SEQUENCE</scope>
    <source>
        <strain evidence="2">PORT2</strain>
    </source>
</reference>